<keyword evidence="5 12" id="KW-0479">Metal-binding</keyword>
<dbReference type="PROSITE" id="PS51007">
    <property type="entry name" value="CYTC"/>
    <property type="match status" value="3"/>
</dbReference>
<dbReference type="Pfam" id="PF13442">
    <property type="entry name" value="Cytochrome_CBB3"/>
    <property type="match status" value="1"/>
</dbReference>
<keyword evidence="16" id="KW-1185">Reference proteome</keyword>
<evidence type="ECO:0000259" key="14">
    <source>
        <dbReference type="PROSITE" id="PS51007"/>
    </source>
</evidence>
<feature type="chain" id="PRO_5021373790" evidence="13">
    <location>
        <begin position="20"/>
        <end position="441"/>
    </location>
</feature>
<dbReference type="InterPro" id="IPR008168">
    <property type="entry name" value="Cyt_C_IC"/>
</dbReference>
<feature type="domain" description="Cytochrome c" evidence="14">
    <location>
        <begin position="312"/>
        <end position="402"/>
    </location>
</feature>
<feature type="binding site" description="covalent" evidence="11">
    <location>
        <position position="40"/>
    </location>
    <ligand>
        <name>heme c</name>
        <dbReference type="ChEBI" id="CHEBI:61717"/>
        <label>1</label>
    </ligand>
</feature>
<dbReference type="InterPro" id="IPR009056">
    <property type="entry name" value="Cyt_c-like_dom"/>
</dbReference>
<dbReference type="GO" id="GO:0020037">
    <property type="term" value="F:heme binding"/>
    <property type="evidence" value="ECO:0007669"/>
    <property type="project" value="InterPro"/>
</dbReference>
<feature type="binding site" description="covalent" evidence="11">
    <location>
        <position position="328"/>
    </location>
    <ligand>
        <name>heme c</name>
        <dbReference type="ChEBI" id="CHEBI:61717"/>
        <label>3</label>
    </ligand>
</feature>
<evidence type="ECO:0000256" key="13">
    <source>
        <dbReference type="SAM" id="SignalP"/>
    </source>
</evidence>
<keyword evidence="2" id="KW-0813">Transport</keyword>
<keyword evidence="10" id="KW-0472">Membrane</keyword>
<feature type="binding site" description="covalent" evidence="11">
    <location>
        <position position="191"/>
    </location>
    <ligand>
        <name>heme c</name>
        <dbReference type="ChEBI" id="CHEBI:61717"/>
        <label>2</label>
    </ligand>
</feature>
<evidence type="ECO:0000256" key="3">
    <source>
        <dbReference type="ARBA" id="ARBA00022475"/>
    </source>
</evidence>
<dbReference type="GO" id="GO:0005886">
    <property type="term" value="C:plasma membrane"/>
    <property type="evidence" value="ECO:0007669"/>
    <property type="project" value="UniProtKB-SubCell"/>
</dbReference>
<dbReference type="AlphaFoldDB" id="A0A506V733"/>
<feature type="signal peptide" evidence="13">
    <location>
        <begin position="1"/>
        <end position="19"/>
    </location>
</feature>
<evidence type="ECO:0000256" key="2">
    <source>
        <dbReference type="ARBA" id="ARBA00022448"/>
    </source>
</evidence>
<evidence type="ECO:0000256" key="4">
    <source>
        <dbReference type="ARBA" id="ARBA00022617"/>
    </source>
</evidence>
<evidence type="ECO:0000256" key="10">
    <source>
        <dbReference type="ARBA" id="ARBA00023136"/>
    </source>
</evidence>
<evidence type="ECO:0000256" key="7">
    <source>
        <dbReference type="ARBA" id="ARBA00022737"/>
    </source>
</evidence>
<comment type="cofactor">
    <cofactor evidence="11">
        <name>heme c</name>
        <dbReference type="ChEBI" id="CHEBI:61717"/>
    </cofactor>
    <text evidence="11">Binds 3 heme c groups covalently per subunit.</text>
</comment>
<feature type="binding site" description="covalent" evidence="11">
    <location>
        <position position="188"/>
    </location>
    <ligand>
        <name>heme c</name>
        <dbReference type="ChEBI" id="CHEBI:61717"/>
        <label>2</label>
    </ligand>
</feature>
<dbReference type="GO" id="GO:0016614">
    <property type="term" value="F:oxidoreductase activity, acting on CH-OH group of donors"/>
    <property type="evidence" value="ECO:0007669"/>
    <property type="project" value="InterPro"/>
</dbReference>
<evidence type="ECO:0000313" key="15">
    <source>
        <dbReference type="EMBL" id="TPW40843.1"/>
    </source>
</evidence>
<dbReference type="InterPro" id="IPR014353">
    <property type="entry name" value="Membr-bd_ADH_cyt_c"/>
</dbReference>
<evidence type="ECO:0000256" key="8">
    <source>
        <dbReference type="ARBA" id="ARBA00022982"/>
    </source>
</evidence>
<evidence type="ECO:0000256" key="1">
    <source>
        <dbReference type="ARBA" id="ARBA00004236"/>
    </source>
</evidence>
<evidence type="ECO:0000256" key="12">
    <source>
        <dbReference type="PIRSR" id="PIRSR000018-51"/>
    </source>
</evidence>
<feature type="domain" description="Cytochrome c" evidence="14">
    <location>
        <begin position="173"/>
        <end position="289"/>
    </location>
</feature>
<dbReference type="GO" id="GO:0009055">
    <property type="term" value="F:electron transfer activity"/>
    <property type="evidence" value="ECO:0007669"/>
    <property type="project" value="InterPro"/>
</dbReference>
<reference evidence="15 16" key="1">
    <citation type="submission" date="2019-06" db="EMBL/GenBank/DDBJ databases">
        <authorList>
            <person name="Yang Y."/>
        </authorList>
    </citation>
    <scope>NUCLEOTIDE SEQUENCE [LARGE SCALE GENOMIC DNA]</scope>
    <source>
        <strain evidence="15 16">BIT-26</strain>
    </source>
</reference>
<sequence length="441" mass="47642">MKNLLLAFCLLASATGAIAADEQAGDLIKRGEYLARAGDCIACHTSKDGKPFAGGLAMATPIGTIYSTNITPDKASGIGDYSYDDFQQAVRHGVAKNGDTLYPAMPYPSYAVVSDEDMQALYAYFMHGVAPVAAQNRQSDIPWPLSMRWPLAIWRGIFAPDVTAFQPRSGEDRELARGRYLVEGLGHCGACHTPRSITMQEKALSDDKGSDYLSGSNAPIDGWTARNLRGDNRDGLGRWSEEDLVQFLRTGRNNDTAAFGGMTDVVAHSLQYLDDKDIRAIARYLKSLGAKDPAQTGFQPDDTVAQALWKGDDGKAGAAEYVDSCAACHRTDGRGYQRFFPALRGNPVVLADDATSLIHIVLSGSTLPGVKDAPSSVVMPAFGWRLNDSQVAEVVNFIRTSWGNKAQKPVTAGEVAKVRKESFVARRQGSVDIEQLPQAAR</sequence>
<dbReference type="PANTHER" id="PTHR35008:SF8">
    <property type="entry name" value="ALCOHOL DEHYDROGENASE CYTOCHROME C SUBUNIT"/>
    <property type="match status" value="1"/>
</dbReference>
<keyword evidence="3" id="KW-1003">Cell membrane</keyword>
<name>A0A506V733_9GAMM</name>
<feature type="binding site" description="covalent" evidence="11">
    <location>
        <position position="325"/>
    </location>
    <ligand>
        <name>heme c</name>
        <dbReference type="ChEBI" id="CHEBI:61717"/>
        <label>3</label>
    </ligand>
</feature>
<keyword evidence="8" id="KW-0249">Electron transport</keyword>
<dbReference type="InterPro" id="IPR036909">
    <property type="entry name" value="Cyt_c-like_dom_sf"/>
</dbReference>
<evidence type="ECO:0000313" key="16">
    <source>
        <dbReference type="Proteomes" id="UP000319523"/>
    </source>
</evidence>
<feature type="binding site" description="axial binding residue" evidence="12">
    <location>
        <position position="329"/>
    </location>
    <ligand>
        <name>heme c</name>
        <dbReference type="ChEBI" id="CHEBI:61717"/>
        <label>3</label>
    </ligand>
    <ligandPart>
        <name>Fe</name>
        <dbReference type="ChEBI" id="CHEBI:18248"/>
    </ligandPart>
</feature>
<dbReference type="Gene3D" id="1.10.760.10">
    <property type="entry name" value="Cytochrome c-like domain"/>
    <property type="match status" value="3"/>
</dbReference>
<proteinExistence type="predicted"/>
<evidence type="ECO:0000256" key="6">
    <source>
        <dbReference type="ARBA" id="ARBA00022729"/>
    </source>
</evidence>
<dbReference type="Pfam" id="PF00034">
    <property type="entry name" value="Cytochrom_C"/>
    <property type="match status" value="1"/>
</dbReference>
<dbReference type="PANTHER" id="PTHR35008">
    <property type="entry name" value="BLL4482 PROTEIN-RELATED"/>
    <property type="match status" value="1"/>
</dbReference>
<dbReference type="RefSeq" id="WP_141177308.1">
    <property type="nucleotide sequence ID" value="NZ_JBHUFX010000007.1"/>
</dbReference>
<dbReference type="PIRSF" id="PIRSF000018">
    <property type="entry name" value="Mb_ADH_cyt_c"/>
    <property type="match status" value="1"/>
</dbReference>
<comment type="subcellular location">
    <subcellularLocation>
        <location evidence="1">Cell membrane</location>
    </subcellularLocation>
</comment>
<accession>A0A506V733</accession>
<feature type="binding site" description="axial binding residue" evidence="12">
    <location>
        <position position="192"/>
    </location>
    <ligand>
        <name>heme c</name>
        <dbReference type="ChEBI" id="CHEBI:61717"/>
        <label>2</label>
    </ligand>
    <ligandPart>
        <name>Fe</name>
        <dbReference type="ChEBI" id="CHEBI:18248"/>
    </ligandPart>
</feature>
<dbReference type="SUPFAM" id="SSF46626">
    <property type="entry name" value="Cytochrome c"/>
    <property type="match status" value="3"/>
</dbReference>
<dbReference type="InterPro" id="IPR051459">
    <property type="entry name" value="Cytochrome_c-type_DH"/>
</dbReference>
<dbReference type="Proteomes" id="UP000319523">
    <property type="component" value="Unassembled WGS sequence"/>
</dbReference>
<organism evidence="15 16">
    <name type="scientific">Mixta tenebrionis</name>
    <dbReference type="NCBI Taxonomy" id="2562439"/>
    <lineage>
        <taxon>Bacteria</taxon>
        <taxon>Pseudomonadati</taxon>
        <taxon>Pseudomonadota</taxon>
        <taxon>Gammaproteobacteria</taxon>
        <taxon>Enterobacterales</taxon>
        <taxon>Erwiniaceae</taxon>
        <taxon>Mixta</taxon>
    </lineage>
</organism>
<dbReference type="EMBL" id="VHQI01000011">
    <property type="protein sequence ID" value="TPW40843.1"/>
    <property type="molecule type" value="Genomic_DNA"/>
</dbReference>
<keyword evidence="4 11" id="KW-0349">Heme</keyword>
<dbReference type="PRINTS" id="PR00605">
    <property type="entry name" value="CYTCHROMECIC"/>
</dbReference>
<evidence type="ECO:0000256" key="11">
    <source>
        <dbReference type="PIRSR" id="PIRSR000018-50"/>
    </source>
</evidence>
<feature type="binding site" description="covalent" evidence="11">
    <location>
        <position position="43"/>
    </location>
    <ligand>
        <name>heme c</name>
        <dbReference type="ChEBI" id="CHEBI:61717"/>
        <label>1</label>
    </ligand>
</feature>
<evidence type="ECO:0000256" key="5">
    <source>
        <dbReference type="ARBA" id="ARBA00022723"/>
    </source>
</evidence>
<gene>
    <name evidence="15" type="ORF">FKM52_16790</name>
</gene>
<feature type="domain" description="Cytochrome c" evidence="14">
    <location>
        <begin position="20"/>
        <end position="129"/>
    </location>
</feature>
<comment type="caution">
    <text evidence="15">The sequence shown here is derived from an EMBL/GenBank/DDBJ whole genome shotgun (WGS) entry which is preliminary data.</text>
</comment>
<keyword evidence="9 12" id="KW-0408">Iron</keyword>
<keyword evidence="6 13" id="KW-0732">Signal</keyword>
<keyword evidence="7" id="KW-0677">Repeat</keyword>
<dbReference type="OrthoDB" id="9811281at2"/>
<protein>
    <submittedName>
        <fullName evidence="15">C-type cytochrome</fullName>
    </submittedName>
</protein>
<dbReference type="GO" id="GO:0005506">
    <property type="term" value="F:iron ion binding"/>
    <property type="evidence" value="ECO:0007669"/>
    <property type="project" value="InterPro"/>
</dbReference>
<feature type="binding site" description="axial binding residue" evidence="12">
    <location>
        <position position="44"/>
    </location>
    <ligand>
        <name>heme c</name>
        <dbReference type="ChEBI" id="CHEBI:61717"/>
        <label>1</label>
    </ligand>
    <ligandPart>
        <name>Fe</name>
        <dbReference type="ChEBI" id="CHEBI:18248"/>
    </ligandPart>
</feature>
<evidence type="ECO:0000256" key="9">
    <source>
        <dbReference type="ARBA" id="ARBA00023004"/>
    </source>
</evidence>